<keyword evidence="1 4" id="KW-0808">Transferase</keyword>
<sequence>MIQVSGMPYQPSDSWKPDQIETTIIKALQKTPNIYSFSSEKELLFEVRSRKNIILSAKEMNDGESTFATFRTARCNPDYWQLTRAGGFLLRRQASPAAAIQDIFKNSDQYKFECATACVINFYHGLLKTMGDSSFSTLFPNLYLYSWHTDDDLGLYSNFVNHYIPGDVVYFNNPDVNPATPWFRGVNAIAMGNDEFFGHGFSIRTEAKMIEGLNTKRKENSQQSAYLTSLITRPSFRPLARFSAGRTIQKTRPFIVHHNKTSVSFRHYLYELIYKPKY</sequence>
<evidence type="ECO:0000256" key="2">
    <source>
        <dbReference type="ARBA" id="ARBA00022969"/>
    </source>
</evidence>
<keyword evidence="2" id="KW-0749">Sporulation</keyword>
<evidence type="ECO:0000313" key="4">
    <source>
        <dbReference type="EMBL" id="SDO01498.1"/>
    </source>
</evidence>
<dbReference type="NCBIfam" id="NF002869">
    <property type="entry name" value="PRK03187.1"/>
    <property type="match status" value="1"/>
</dbReference>
<evidence type="ECO:0000256" key="3">
    <source>
        <dbReference type="ARBA" id="ARBA00023315"/>
    </source>
</evidence>
<name>A0A1H0G3K2_HALAD</name>
<dbReference type="AlphaFoldDB" id="A0A1H0G3K2"/>
<gene>
    <name evidence="4" type="ORF">SAMN05421677_102211</name>
</gene>
<keyword evidence="3" id="KW-0012">Acyltransferase</keyword>
<dbReference type="Pfam" id="PF20085">
    <property type="entry name" value="TGL"/>
    <property type="match status" value="1"/>
</dbReference>
<dbReference type="Proteomes" id="UP000198860">
    <property type="component" value="Unassembled WGS sequence"/>
</dbReference>
<dbReference type="InterPro" id="IPR020916">
    <property type="entry name" value="Gln_gamma-glutamylTfrase_bac"/>
</dbReference>
<keyword evidence="5" id="KW-1185">Reference proteome</keyword>
<dbReference type="HAMAP" id="MF_00727">
    <property type="entry name" value="Tgl"/>
    <property type="match status" value="1"/>
</dbReference>
<dbReference type="OrthoDB" id="1845399at2"/>
<dbReference type="STRING" id="240303.SAMN05421677_102211"/>
<proteinExistence type="inferred from homology"/>
<dbReference type="GO" id="GO:0003810">
    <property type="term" value="F:protein-glutamine gamma-glutamyltransferase activity"/>
    <property type="evidence" value="ECO:0007669"/>
    <property type="project" value="InterPro"/>
</dbReference>
<reference evidence="5" key="1">
    <citation type="submission" date="2016-10" db="EMBL/GenBank/DDBJ databases">
        <authorList>
            <person name="Varghese N."/>
            <person name="Submissions S."/>
        </authorList>
    </citation>
    <scope>NUCLEOTIDE SEQUENCE [LARGE SCALE GENOMIC DNA]</scope>
    <source>
        <strain evidence="5">CGMCC 1.3703</strain>
    </source>
</reference>
<protein>
    <submittedName>
        <fullName evidence="4">Protein-glutamine gamma-glutamyltransferase</fullName>
    </submittedName>
</protein>
<dbReference type="GO" id="GO:0030435">
    <property type="term" value="P:sporulation resulting in formation of a cellular spore"/>
    <property type="evidence" value="ECO:0007669"/>
    <property type="project" value="UniProtKB-KW"/>
</dbReference>
<dbReference type="EMBL" id="FNIZ01000002">
    <property type="protein sequence ID" value="SDO01498.1"/>
    <property type="molecule type" value="Genomic_DNA"/>
</dbReference>
<accession>A0A1H0G3K2</accession>
<dbReference type="RefSeq" id="WP_089650982.1">
    <property type="nucleotide sequence ID" value="NZ_FNIZ01000002.1"/>
</dbReference>
<evidence type="ECO:0000256" key="1">
    <source>
        <dbReference type="ARBA" id="ARBA00022679"/>
    </source>
</evidence>
<organism evidence="4 5">
    <name type="scientific">Halobacillus aidingensis</name>
    <dbReference type="NCBI Taxonomy" id="240303"/>
    <lineage>
        <taxon>Bacteria</taxon>
        <taxon>Bacillati</taxon>
        <taxon>Bacillota</taxon>
        <taxon>Bacilli</taxon>
        <taxon>Bacillales</taxon>
        <taxon>Bacillaceae</taxon>
        <taxon>Halobacillus</taxon>
    </lineage>
</organism>
<evidence type="ECO:0000313" key="5">
    <source>
        <dbReference type="Proteomes" id="UP000198860"/>
    </source>
</evidence>